<dbReference type="EMBL" id="JBEPSD010000001">
    <property type="protein sequence ID" value="MET4569666.1"/>
    <property type="molecule type" value="Genomic_DNA"/>
</dbReference>
<dbReference type="Gene3D" id="2.60.40.1090">
    <property type="entry name" value="Fimbrial-type adhesion domain"/>
    <property type="match status" value="1"/>
</dbReference>
<gene>
    <name evidence="6" type="ORF">ABIE04_001993</name>
</gene>
<keyword evidence="4" id="KW-0281">Fimbrium</keyword>
<proteinExistence type="inferred from homology"/>
<name>A0ABV2PX98_9GAMM</name>
<evidence type="ECO:0000313" key="6">
    <source>
        <dbReference type="EMBL" id="MET4569666.1"/>
    </source>
</evidence>
<reference evidence="6 7" key="1">
    <citation type="submission" date="2024-06" db="EMBL/GenBank/DDBJ databases">
        <title>Sorghum-associated microbial communities from plants grown in Nebraska, USA.</title>
        <authorList>
            <person name="Schachtman D."/>
        </authorList>
    </citation>
    <scope>NUCLEOTIDE SEQUENCE [LARGE SCALE GENOMIC DNA]</scope>
    <source>
        <strain evidence="6 7">1757</strain>
    </source>
</reference>
<evidence type="ECO:0000256" key="4">
    <source>
        <dbReference type="ARBA" id="ARBA00023263"/>
    </source>
</evidence>
<feature type="chain" id="PRO_5046082602" evidence="5">
    <location>
        <begin position="26"/>
        <end position="184"/>
    </location>
</feature>
<dbReference type="PANTHER" id="PTHR33420">
    <property type="entry name" value="FIMBRIAL SUBUNIT ELFA-RELATED"/>
    <property type="match status" value="1"/>
</dbReference>
<dbReference type="InterPro" id="IPR008966">
    <property type="entry name" value="Adhesion_dom_sf"/>
</dbReference>
<comment type="caution">
    <text evidence="6">The sequence shown here is derived from an EMBL/GenBank/DDBJ whole genome shotgun (WGS) entry which is preliminary data.</text>
</comment>
<dbReference type="PANTHER" id="PTHR33420:SF3">
    <property type="entry name" value="FIMBRIAL SUBUNIT ELFA"/>
    <property type="match status" value="1"/>
</dbReference>
<evidence type="ECO:0000256" key="1">
    <source>
        <dbReference type="ARBA" id="ARBA00004561"/>
    </source>
</evidence>
<evidence type="ECO:0000256" key="3">
    <source>
        <dbReference type="ARBA" id="ARBA00022729"/>
    </source>
</evidence>
<dbReference type="InterPro" id="IPR039458">
    <property type="entry name" value="FimA-like"/>
</dbReference>
<comment type="subcellular location">
    <subcellularLocation>
        <location evidence="1">Fimbrium</location>
    </subcellularLocation>
</comment>
<accession>A0ABV2PX98</accession>
<dbReference type="Proteomes" id="UP001549251">
    <property type="component" value="Unassembled WGS sequence"/>
</dbReference>
<keyword evidence="7" id="KW-1185">Reference proteome</keyword>
<sequence>MNKTLLSTALVAIMAAAGFAPTAQAVDGTINITGQVVGQTCKVENTAYGTQATKSVTLPLVLAPVLGTAGNTANKTPFTLNITGCDSALSTVQTQFSGANIDTVTGNLKLTGVGAATNVEIQLLNASNVVMPLNAANATAQNSQVVSLSGGAATMNYSAQYVAVGGAAGAGSANTSVEFTMNYL</sequence>
<feature type="signal peptide" evidence="5">
    <location>
        <begin position="1"/>
        <end position="25"/>
    </location>
</feature>
<dbReference type="InterPro" id="IPR036937">
    <property type="entry name" value="Adhesion_dom_fimbrial_sf"/>
</dbReference>
<evidence type="ECO:0000256" key="2">
    <source>
        <dbReference type="ARBA" id="ARBA00006671"/>
    </source>
</evidence>
<evidence type="ECO:0000313" key="7">
    <source>
        <dbReference type="Proteomes" id="UP001549251"/>
    </source>
</evidence>
<comment type="similarity">
    <text evidence="2">Belongs to the fimbrial protein family.</text>
</comment>
<protein>
    <submittedName>
        <fullName evidence="6">Major type 1 subunit fimbrin (Pilin)</fullName>
    </submittedName>
</protein>
<dbReference type="Pfam" id="PF16970">
    <property type="entry name" value="FimA"/>
    <property type="match status" value="1"/>
</dbReference>
<dbReference type="InterPro" id="IPR050263">
    <property type="entry name" value="Bact_Fimbrial_Adh_Pro"/>
</dbReference>
<organism evidence="6 7">
    <name type="scientific">Rhodanobacter soli</name>
    <dbReference type="NCBI Taxonomy" id="590609"/>
    <lineage>
        <taxon>Bacteria</taxon>
        <taxon>Pseudomonadati</taxon>
        <taxon>Pseudomonadota</taxon>
        <taxon>Gammaproteobacteria</taxon>
        <taxon>Lysobacterales</taxon>
        <taxon>Rhodanobacteraceae</taxon>
        <taxon>Rhodanobacter</taxon>
    </lineage>
</organism>
<dbReference type="SUPFAM" id="SSF49401">
    <property type="entry name" value="Bacterial adhesins"/>
    <property type="match status" value="1"/>
</dbReference>
<keyword evidence="3 5" id="KW-0732">Signal</keyword>
<dbReference type="RefSeq" id="WP_354549480.1">
    <property type="nucleotide sequence ID" value="NZ_JBEPSD010000001.1"/>
</dbReference>
<evidence type="ECO:0000256" key="5">
    <source>
        <dbReference type="SAM" id="SignalP"/>
    </source>
</evidence>